<protein>
    <submittedName>
        <fullName evidence="7">Glycoside hydrolase</fullName>
    </submittedName>
</protein>
<proteinExistence type="predicted"/>
<gene>
    <name evidence="7" type="ORF">EJ04DRAFT_507838</name>
</gene>
<feature type="chain" id="PRO_5040188200" evidence="5">
    <location>
        <begin position="22"/>
        <end position="266"/>
    </location>
</feature>
<accession>A0A9P4V9S2</accession>
<keyword evidence="5" id="KW-0732">Signal</keyword>
<keyword evidence="7" id="KW-0378">Hydrolase</keyword>
<dbReference type="OrthoDB" id="4849160at2759"/>
<evidence type="ECO:0000256" key="5">
    <source>
        <dbReference type="SAM" id="SignalP"/>
    </source>
</evidence>
<organism evidence="7 8">
    <name type="scientific">Polyplosphaeria fusca</name>
    <dbReference type="NCBI Taxonomy" id="682080"/>
    <lineage>
        <taxon>Eukaryota</taxon>
        <taxon>Fungi</taxon>
        <taxon>Dikarya</taxon>
        <taxon>Ascomycota</taxon>
        <taxon>Pezizomycotina</taxon>
        <taxon>Dothideomycetes</taxon>
        <taxon>Pleosporomycetidae</taxon>
        <taxon>Pleosporales</taxon>
        <taxon>Tetraplosphaeriaceae</taxon>
        <taxon>Polyplosphaeria</taxon>
    </lineage>
</organism>
<dbReference type="Gene3D" id="2.70.50.70">
    <property type="match status" value="1"/>
</dbReference>
<dbReference type="Proteomes" id="UP000799444">
    <property type="component" value="Unassembled WGS sequence"/>
</dbReference>
<feature type="signal peptide" evidence="5">
    <location>
        <begin position="1"/>
        <end position="21"/>
    </location>
</feature>
<keyword evidence="8" id="KW-1185">Reference proteome</keyword>
<dbReference type="Pfam" id="PF03443">
    <property type="entry name" value="AA9"/>
    <property type="match status" value="1"/>
</dbReference>
<dbReference type="InterPro" id="IPR005103">
    <property type="entry name" value="AA9_LPMO"/>
</dbReference>
<evidence type="ECO:0000313" key="7">
    <source>
        <dbReference type="EMBL" id="KAF2740850.1"/>
    </source>
</evidence>
<comment type="cofactor">
    <cofactor evidence="1">
        <name>Cu(2+)</name>
        <dbReference type="ChEBI" id="CHEBI:29036"/>
    </cofactor>
</comment>
<comment type="subcellular location">
    <subcellularLocation>
        <location evidence="2">Secreted</location>
    </subcellularLocation>
</comment>
<dbReference type="AlphaFoldDB" id="A0A9P4V9S2"/>
<dbReference type="InterPro" id="IPR049892">
    <property type="entry name" value="AA9"/>
</dbReference>
<reference evidence="7" key="1">
    <citation type="journal article" date="2020" name="Stud. Mycol.">
        <title>101 Dothideomycetes genomes: a test case for predicting lifestyles and emergence of pathogens.</title>
        <authorList>
            <person name="Haridas S."/>
            <person name="Albert R."/>
            <person name="Binder M."/>
            <person name="Bloem J."/>
            <person name="Labutti K."/>
            <person name="Salamov A."/>
            <person name="Andreopoulos B."/>
            <person name="Baker S."/>
            <person name="Barry K."/>
            <person name="Bills G."/>
            <person name="Bluhm B."/>
            <person name="Cannon C."/>
            <person name="Castanera R."/>
            <person name="Culley D."/>
            <person name="Daum C."/>
            <person name="Ezra D."/>
            <person name="Gonzalez J."/>
            <person name="Henrissat B."/>
            <person name="Kuo A."/>
            <person name="Liang C."/>
            <person name="Lipzen A."/>
            <person name="Lutzoni F."/>
            <person name="Magnuson J."/>
            <person name="Mondo S."/>
            <person name="Nolan M."/>
            <person name="Ohm R."/>
            <person name="Pangilinan J."/>
            <person name="Park H.-J."/>
            <person name="Ramirez L."/>
            <person name="Alfaro M."/>
            <person name="Sun H."/>
            <person name="Tritt A."/>
            <person name="Yoshinaga Y."/>
            <person name="Zwiers L.-H."/>
            <person name="Turgeon B."/>
            <person name="Goodwin S."/>
            <person name="Spatafora J."/>
            <person name="Crous P."/>
            <person name="Grigoriev I."/>
        </authorList>
    </citation>
    <scope>NUCLEOTIDE SEQUENCE</scope>
    <source>
        <strain evidence="7">CBS 125425</strain>
    </source>
</reference>
<dbReference type="PANTHER" id="PTHR33353:SF34">
    <property type="entry name" value="ENDO-BETA-1,4-GLUCANASE D"/>
    <property type="match status" value="1"/>
</dbReference>
<comment type="caution">
    <text evidence="7">The sequence shown here is derived from an EMBL/GenBank/DDBJ whole genome shotgun (WGS) entry which is preliminary data.</text>
</comment>
<evidence type="ECO:0000256" key="4">
    <source>
        <dbReference type="ARBA" id="ARBA00023157"/>
    </source>
</evidence>
<keyword evidence="3" id="KW-0964">Secreted</keyword>
<dbReference type="GO" id="GO:0005576">
    <property type="term" value="C:extracellular region"/>
    <property type="evidence" value="ECO:0007669"/>
    <property type="project" value="UniProtKB-SubCell"/>
</dbReference>
<evidence type="ECO:0000256" key="3">
    <source>
        <dbReference type="ARBA" id="ARBA00022525"/>
    </source>
</evidence>
<dbReference type="PANTHER" id="PTHR33353">
    <property type="entry name" value="PUTATIVE (AFU_ORTHOLOGUE AFUA_1G12560)-RELATED"/>
    <property type="match status" value="1"/>
</dbReference>
<dbReference type="CDD" id="cd21175">
    <property type="entry name" value="LPMO_AA9"/>
    <property type="match status" value="1"/>
</dbReference>
<name>A0A9P4V9S2_9PLEO</name>
<evidence type="ECO:0000313" key="8">
    <source>
        <dbReference type="Proteomes" id="UP000799444"/>
    </source>
</evidence>
<feature type="domain" description="Auxiliary Activity family 9 catalytic" evidence="6">
    <location>
        <begin position="22"/>
        <end position="235"/>
    </location>
</feature>
<evidence type="ECO:0000259" key="6">
    <source>
        <dbReference type="Pfam" id="PF03443"/>
    </source>
</evidence>
<sequence>MAPFSAYLLALGSALPALVSAHGHVQGIIADGKWYTGWNAEMKYQNPIPLTAGWQADNLDNGFISPDSFAKPDIVCHKSAKNGNSYIPAKAGSKITFLWNTWPVSHKGPVFDYIASCGSDCTTVDKSTLRFTKLDEGAWLSGNDPGTWVTDNLIKGNMSWSMTIPSTLAPGKYVIRHEIIALHAASSSNGAQAYPQCINFDISGDGTTALSGGTVATSFYKASDPGITFNLYSKFTGYTIPGPSLSKLFRRNSEERRHPRDFVTEE</sequence>
<evidence type="ECO:0000256" key="1">
    <source>
        <dbReference type="ARBA" id="ARBA00001973"/>
    </source>
</evidence>
<dbReference type="GO" id="GO:0016787">
    <property type="term" value="F:hydrolase activity"/>
    <property type="evidence" value="ECO:0007669"/>
    <property type="project" value="UniProtKB-KW"/>
</dbReference>
<keyword evidence="4" id="KW-1015">Disulfide bond</keyword>
<dbReference type="EMBL" id="ML996099">
    <property type="protein sequence ID" value="KAF2740850.1"/>
    <property type="molecule type" value="Genomic_DNA"/>
</dbReference>
<evidence type="ECO:0000256" key="2">
    <source>
        <dbReference type="ARBA" id="ARBA00004613"/>
    </source>
</evidence>